<sequence>RRAASVWGHQAPRPRRSPREAAAAAGSATTARSRRTRASGPASARWRGRTSGARRCRRTRSGERRGSGRAPRGGTRPSTGSSGRASLN</sequence>
<protein>
    <submittedName>
        <fullName evidence="2">Uncharacterized protein</fullName>
    </submittedName>
</protein>
<feature type="compositionally biased region" description="Low complexity" evidence="1">
    <location>
        <begin position="20"/>
        <end position="31"/>
    </location>
</feature>
<feature type="compositionally biased region" description="Basic residues" evidence="1">
    <location>
        <begin position="46"/>
        <end position="59"/>
    </location>
</feature>
<dbReference type="AlphaFoldDB" id="H1V7Q2"/>
<dbReference type="EMBL" id="CACQ02001900">
    <property type="protein sequence ID" value="CCF36254.1"/>
    <property type="molecule type" value="Genomic_DNA"/>
</dbReference>
<reference evidence="3" key="1">
    <citation type="journal article" date="2012" name="Nat. Genet.">
        <title>Lifestyle transitions in plant pathogenic Colletotrichum fungi deciphered by genome and transcriptome analyses.</title>
        <authorList>
            <person name="O'Connell R.J."/>
            <person name="Thon M.R."/>
            <person name="Hacquard S."/>
            <person name="Amyotte S.G."/>
            <person name="Kleemann J."/>
            <person name="Torres M.F."/>
            <person name="Damm U."/>
            <person name="Buiate E.A."/>
            <person name="Epstein L."/>
            <person name="Alkan N."/>
            <person name="Altmueller J."/>
            <person name="Alvarado-Balderrama L."/>
            <person name="Bauser C.A."/>
            <person name="Becker C."/>
            <person name="Birren B.W."/>
            <person name="Chen Z."/>
            <person name="Choi J."/>
            <person name="Crouch J.A."/>
            <person name="Duvick J.P."/>
            <person name="Farman M.A."/>
            <person name="Gan P."/>
            <person name="Heiman D."/>
            <person name="Henrissat B."/>
            <person name="Howard R.J."/>
            <person name="Kabbage M."/>
            <person name="Koch C."/>
            <person name="Kracher B."/>
            <person name="Kubo Y."/>
            <person name="Law A.D."/>
            <person name="Lebrun M.-H."/>
            <person name="Lee Y.-H."/>
            <person name="Miyara I."/>
            <person name="Moore N."/>
            <person name="Neumann U."/>
            <person name="Nordstroem K."/>
            <person name="Panaccione D.G."/>
            <person name="Panstruga R."/>
            <person name="Place M."/>
            <person name="Proctor R.H."/>
            <person name="Prusky D."/>
            <person name="Rech G."/>
            <person name="Reinhardt R."/>
            <person name="Rollins J.A."/>
            <person name="Rounsley S."/>
            <person name="Schardl C.L."/>
            <person name="Schwartz D.C."/>
            <person name="Shenoy N."/>
            <person name="Shirasu K."/>
            <person name="Sikhakolli U.R."/>
            <person name="Stueber K."/>
            <person name="Sukno S.A."/>
            <person name="Sweigard J.A."/>
            <person name="Takano Y."/>
            <person name="Takahara H."/>
            <person name="Trail F."/>
            <person name="van der Does H.C."/>
            <person name="Voll L.M."/>
            <person name="Will I."/>
            <person name="Young S."/>
            <person name="Zeng Q."/>
            <person name="Zhang J."/>
            <person name="Zhou S."/>
            <person name="Dickman M.B."/>
            <person name="Schulze-Lefert P."/>
            <person name="Ver Loren van Themaat E."/>
            <person name="Ma L.-J."/>
            <person name="Vaillancourt L.J."/>
        </authorList>
    </citation>
    <scope>NUCLEOTIDE SEQUENCE [LARGE SCALE GENOMIC DNA]</scope>
    <source>
        <strain evidence="3">IMI 349063</strain>
    </source>
</reference>
<evidence type="ECO:0000313" key="2">
    <source>
        <dbReference type="EMBL" id="CCF36254.1"/>
    </source>
</evidence>
<proteinExistence type="predicted"/>
<feature type="region of interest" description="Disordered" evidence="1">
    <location>
        <begin position="1"/>
        <end position="88"/>
    </location>
</feature>
<gene>
    <name evidence="2" type="ORF">CH063_07867</name>
</gene>
<feature type="non-terminal residue" evidence="2">
    <location>
        <position position="88"/>
    </location>
</feature>
<dbReference type="Proteomes" id="UP000007174">
    <property type="component" value="Unassembled WGS sequence"/>
</dbReference>
<name>H1V7Q2_COLHI</name>
<dbReference type="HOGENOM" id="CLU_2474912_0_0_1"/>
<organism evidence="2 3">
    <name type="scientific">Colletotrichum higginsianum (strain IMI 349063)</name>
    <name type="common">Crucifer anthracnose fungus</name>
    <dbReference type="NCBI Taxonomy" id="759273"/>
    <lineage>
        <taxon>Eukaryota</taxon>
        <taxon>Fungi</taxon>
        <taxon>Dikarya</taxon>
        <taxon>Ascomycota</taxon>
        <taxon>Pezizomycotina</taxon>
        <taxon>Sordariomycetes</taxon>
        <taxon>Hypocreomycetidae</taxon>
        <taxon>Glomerellales</taxon>
        <taxon>Glomerellaceae</taxon>
        <taxon>Colletotrichum</taxon>
        <taxon>Colletotrichum destructivum species complex</taxon>
    </lineage>
</organism>
<accession>H1V7Q2</accession>
<evidence type="ECO:0000313" key="3">
    <source>
        <dbReference type="Proteomes" id="UP000007174"/>
    </source>
</evidence>
<feature type="non-terminal residue" evidence="2">
    <location>
        <position position="1"/>
    </location>
</feature>
<evidence type="ECO:0000256" key="1">
    <source>
        <dbReference type="SAM" id="MobiDB-lite"/>
    </source>
</evidence>
<feature type="compositionally biased region" description="Low complexity" evidence="1">
    <location>
        <begin position="68"/>
        <end position="88"/>
    </location>
</feature>